<dbReference type="OrthoDB" id="6682367at2759"/>
<accession>A0A5E4N4X0</accession>
<dbReference type="InterPro" id="IPR001251">
    <property type="entry name" value="CRAL-TRIO_dom"/>
</dbReference>
<dbReference type="SUPFAM" id="SSF46938">
    <property type="entry name" value="CRAL/TRIO N-terminal domain"/>
    <property type="match status" value="1"/>
</dbReference>
<dbReference type="PANTHER" id="PTHR10174">
    <property type="entry name" value="ALPHA-TOCOPHEROL TRANSFER PROTEIN-RELATED"/>
    <property type="match status" value="1"/>
</dbReference>
<evidence type="ECO:0000313" key="3">
    <source>
        <dbReference type="Proteomes" id="UP000325440"/>
    </source>
</evidence>
<dbReference type="GO" id="GO:1902936">
    <property type="term" value="F:phosphatidylinositol bisphosphate binding"/>
    <property type="evidence" value="ECO:0007669"/>
    <property type="project" value="TreeGrafter"/>
</dbReference>
<protein>
    <submittedName>
        <fullName evidence="2">Cellular retinaldehyde binding/alpha-tocopherol transport,CRAL/TRIO, N-terminal domain,CRAL-TRIO lipid</fullName>
    </submittedName>
</protein>
<dbReference type="SUPFAM" id="SSF52087">
    <property type="entry name" value="CRAL/TRIO domain"/>
    <property type="match status" value="1"/>
</dbReference>
<sequence>MVLDTELNETQMEFVTKQKYYRTDEQLDEDVTMLLEWMSKQPHLPEIKDRKWLSHFIIGCKYNLHRAKQTIDAYFVTRATHPEFICSFDRERSLYYMKVGKVCLLPKLTPEAYRVLFNKSYLMVEEIELDFLFYFQTILANVDIQMREEPMRGNIILLDLEYFPISQFVNLSPTLLKNAMDLCVNSFPVSVKGIHFINSPPSIGNLVTFIKMFLPKKIKKRIYIHNSLETLYQFIPKDVLPDQYGGTVGDYEEITNRWFEFGMANNEWLGNRPKADLSKWVGQPKIGELGVEGTFKKLEID</sequence>
<dbReference type="PANTHER" id="PTHR10174:SF222">
    <property type="entry name" value="GH10083P-RELATED"/>
    <property type="match status" value="1"/>
</dbReference>
<dbReference type="Proteomes" id="UP000325440">
    <property type="component" value="Unassembled WGS sequence"/>
</dbReference>
<name>A0A5E4N4X0_9HEMI</name>
<feature type="domain" description="CRAL-TRIO" evidence="1">
    <location>
        <begin position="131"/>
        <end position="252"/>
    </location>
</feature>
<dbReference type="InterPro" id="IPR036865">
    <property type="entry name" value="CRAL-TRIO_dom_sf"/>
</dbReference>
<keyword evidence="3" id="KW-1185">Reference proteome</keyword>
<gene>
    <name evidence="2" type="ORF">CINCED_3A014696</name>
</gene>
<dbReference type="InterPro" id="IPR036273">
    <property type="entry name" value="CRAL/TRIO_N_dom_sf"/>
</dbReference>
<reference evidence="2 3" key="1">
    <citation type="submission" date="2019-08" db="EMBL/GenBank/DDBJ databases">
        <authorList>
            <person name="Alioto T."/>
            <person name="Alioto T."/>
            <person name="Gomez Garrido J."/>
        </authorList>
    </citation>
    <scope>NUCLEOTIDE SEQUENCE [LARGE SCALE GENOMIC DNA]</scope>
</reference>
<proteinExistence type="predicted"/>
<dbReference type="Gene3D" id="3.40.525.10">
    <property type="entry name" value="CRAL-TRIO lipid binding domain"/>
    <property type="match status" value="1"/>
</dbReference>
<evidence type="ECO:0000313" key="2">
    <source>
        <dbReference type="EMBL" id="VVC39728.1"/>
    </source>
</evidence>
<dbReference type="AlphaFoldDB" id="A0A5E4N4X0"/>
<dbReference type="CDD" id="cd00170">
    <property type="entry name" value="SEC14"/>
    <property type="match status" value="1"/>
</dbReference>
<dbReference type="GO" id="GO:0016020">
    <property type="term" value="C:membrane"/>
    <property type="evidence" value="ECO:0007669"/>
    <property type="project" value="TreeGrafter"/>
</dbReference>
<evidence type="ECO:0000259" key="1">
    <source>
        <dbReference type="PROSITE" id="PS50191"/>
    </source>
</evidence>
<dbReference type="PROSITE" id="PS50191">
    <property type="entry name" value="CRAL_TRIO"/>
    <property type="match status" value="1"/>
</dbReference>
<dbReference type="SMART" id="SM00516">
    <property type="entry name" value="SEC14"/>
    <property type="match status" value="1"/>
</dbReference>
<dbReference type="Pfam" id="PF00650">
    <property type="entry name" value="CRAL_TRIO"/>
    <property type="match status" value="1"/>
</dbReference>
<organism evidence="2 3">
    <name type="scientific">Cinara cedri</name>
    <dbReference type="NCBI Taxonomy" id="506608"/>
    <lineage>
        <taxon>Eukaryota</taxon>
        <taxon>Metazoa</taxon>
        <taxon>Ecdysozoa</taxon>
        <taxon>Arthropoda</taxon>
        <taxon>Hexapoda</taxon>
        <taxon>Insecta</taxon>
        <taxon>Pterygota</taxon>
        <taxon>Neoptera</taxon>
        <taxon>Paraneoptera</taxon>
        <taxon>Hemiptera</taxon>
        <taxon>Sternorrhyncha</taxon>
        <taxon>Aphidomorpha</taxon>
        <taxon>Aphidoidea</taxon>
        <taxon>Aphididae</taxon>
        <taxon>Lachninae</taxon>
        <taxon>Cinara</taxon>
    </lineage>
</organism>
<dbReference type="PRINTS" id="PR00180">
    <property type="entry name" value="CRETINALDHBP"/>
</dbReference>
<dbReference type="EMBL" id="CABPRJ010001897">
    <property type="protein sequence ID" value="VVC39728.1"/>
    <property type="molecule type" value="Genomic_DNA"/>
</dbReference>